<proteinExistence type="predicted"/>
<dbReference type="Proteomes" id="UP000006056">
    <property type="component" value="Chromosome"/>
</dbReference>
<evidence type="ECO:0000313" key="3">
    <source>
        <dbReference type="EMBL" id="AFL87542.1"/>
    </source>
</evidence>
<dbReference type="InterPro" id="IPR052023">
    <property type="entry name" value="Histidine_kinase_KdpD"/>
</dbReference>
<keyword evidence="1" id="KW-0175">Coiled coil</keyword>
<dbReference type="OrthoDB" id="9772100at2"/>
<dbReference type="InterPro" id="IPR005467">
    <property type="entry name" value="His_kinase_dom"/>
</dbReference>
<keyword evidence="4" id="KW-1185">Reference proteome</keyword>
<sequence length="486" mass="53140">MSKRLSFDSGLCNRSLKQDDIEVVRMTHWRERPATVALAAAILAAAISVFDRLLPHDVPLSLLYLLPMGMIGSVASRWQVLSAALLCTGIAEYSDAFAWSASAGIPRDLLSFIAFASEGLYIREALSKRQSERRNIKLLQEENQARREAEEQLSLLIGSSALAILTLDGTGLIIQANQAARQMFQEGACGDESLLGIGVTTLLPALGRVPHRSHPERPVKTMMQTQGFRRDGAPFLAEVWFSTYTTTHGPRTAAMIVDASDDLRDREESALEQLLNSSRLAVGAVAHEIRNVSSAIQLVQRNLLTTTPALGDTPDFIALQQLTSTLERMASVETSQVKRTATILPLQHCFEELRIVSQAMLRESDIALEWNVPADLPSAWADQQGLMQVFLNILRNAQSALASTADAKVRVDFIRNAKTVSIRISDNGPGVATPESLFRPFWAAPTTVSFGLYLSRAILNSFQADISYEPLNPGASFVIALQVASL</sequence>
<dbReference type="AlphaFoldDB" id="I3ZE74"/>
<gene>
    <name evidence="3" type="ordered locus">Terro_1232</name>
</gene>
<reference evidence="3 4" key="1">
    <citation type="submission" date="2012-06" db="EMBL/GenBank/DDBJ databases">
        <title>Complete genome of Terriglobus roseus DSM 18391.</title>
        <authorList>
            <consortium name="US DOE Joint Genome Institute (JGI-PGF)"/>
            <person name="Lucas S."/>
            <person name="Copeland A."/>
            <person name="Lapidus A."/>
            <person name="Glavina del Rio T."/>
            <person name="Dalin E."/>
            <person name="Tice H."/>
            <person name="Bruce D."/>
            <person name="Goodwin L."/>
            <person name="Pitluck S."/>
            <person name="Peters L."/>
            <person name="Mikhailova N."/>
            <person name="Munk A.C.C."/>
            <person name="Kyrpides N."/>
            <person name="Mavromatis K."/>
            <person name="Ivanova N."/>
            <person name="Brettin T."/>
            <person name="Detter J.C."/>
            <person name="Han C."/>
            <person name="Larimer F."/>
            <person name="Land M."/>
            <person name="Hauser L."/>
            <person name="Markowitz V."/>
            <person name="Cheng J.-F."/>
            <person name="Hugenholtz P."/>
            <person name="Woyke T."/>
            <person name="Wu D."/>
            <person name="Brambilla E."/>
            <person name="Klenk H.-P."/>
            <person name="Eisen J.A."/>
        </authorList>
    </citation>
    <scope>NUCLEOTIDE SEQUENCE [LARGE SCALE GENOMIC DNA]</scope>
    <source>
        <strain evidence="4">DSM 18391 / NRRL B-41598 / KBS 63</strain>
    </source>
</reference>
<dbReference type="InterPro" id="IPR035965">
    <property type="entry name" value="PAS-like_dom_sf"/>
</dbReference>
<dbReference type="KEGG" id="trs:Terro_1232"/>
<dbReference type="PROSITE" id="PS50109">
    <property type="entry name" value="HIS_KIN"/>
    <property type="match status" value="1"/>
</dbReference>
<name>I3ZE74_TERRK</name>
<accession>I3ZE74</accession>
<keyword evidence="3" id="KW-0808">Transferase</keyword>
<dbReference type="SMART" id="SM00387">
    <property type="entry name" value="HATPase_c"/>
    <property type="match status" value="1"/>
</dbReference>
<dbReference type="STRING" id="926566.Terro_1232"/>
<dbReference type="Gene3D" id="3.30.565.10">
    <property type="entry name" value="Histidine kinase-like ATPase, C-terminal domain"/>
    <property type="match status" value="1"/>
</dbReference>
<dbReference type="SUPFAM" id="SSF55874">
    <property type="entry name" value="ATPase domain of HSP90 chaperone/DNA topoisomerase II/histidine kinase"/>
    <property type="match status" value="1"/>
</dbReference>
<evidence type="ECO:0000256" key="1">
    <source>
        <dbReference type="SAM" id="Coils"/>
    </source>
</evidence>
<dbReference type="Gene3D" id="3.30.450.20">
    <property type="entry name" value="PAS domain"/>
    <property type="match status" value="1"/>
</dbReference>
<evidence type="ECO:0000259" key="2">
    <source>
        <dbReference type="PROSITE" id="PS50109"/>
    </source>
</evidence>
<organism evidence="3 4">
    <name type="scientific">Terriglobus roseus (strain DSM 18391 / NRRL B-41598 / KBS 63)</name>
    <dbReference type="NCBI Taxonomy" id="926566"/>
    <lineage>
        <taxon>Bacteria</taxon>
        <taxon>Pseudomonadati</taxon>
        <taxon>Acidobacteriota</taxon>
        <taxon>Terriglobia</taxon>
        <taxon>Terriglobales</taxon>
        <taxon>Acidobacteriaceae</taxon>
        <taxon>Terriglobus</taxon>
    </lineage>
</organism>
<dbReference type="HOGENOM" id="CLU_574778_0_0_0"/>
<dbReference type="SUPFAM" id="SSF55785">
    <property type="entry name" value="PYP-like sensor domain (PAS domain)"/>
    <property type="match status" value="1"/>
</dbReference>
<dbReference type="PANTHER" id="PTHR45569">
    <property type="entry name" value="SENSOR PROTEIN KDPD"/>
    <property type="match status" value="1"/>
</dbReference>
<dbReference type="GO" id="GO:0000155">
    <property type="term" value="F:phosphorelay sensor kinase activity"/>
    <property type="evidence" value="ECO:0007669"/>
    <property type="project" value="TreeGrafter"/>
</dbReference>
<dbReference type="GO" id="GO:0005886">
    <property type="term" value="C:plasma membrane"/>
    <property type="evidence" value="ECO:0007669"/>
    <property type="project" value="TreeGrafter"/>
</dbReference>
<dbReference type="InterPro" id="IPR003594">
    <property type="entry name" value="HATPase_dom"/>
</dbReference>
<dbReference type="InterPro" id="IPR036890">
    <property type="entry name" value="HATPase_C_sf"/>
</dbReference>
<evidence type="ECO:0000313" key="4">
    <source>
        <dbReference type="Proteomes" id="UP000006056"/>
    </source>
</evidence>
<dbReference type="EMBL" id="CP003379">
    <property type="protein sequence ID" value="AFL87542.1"/>
    <property type="molecule type" value="Genomic_DNA"/>
</dbReference>
<dbReference type="PANTHER" id="PTHR45569:SF1">
    <property type="entry name" value="SENSOR PROTEIN KDPD"/>
    <property type="match status" value="1"/>
</dbReference>
<feature type="coiled-coil region" evidence="1">
    <location>
        <begin position="122"/>
        <end position="159"/>
    </location>
</feature>
<dbReference type="eggNOG" id="COG4191">
    <property type="taxonomic scope" value="Bacteria"/>
</dbReference>
<feature type="domain" description="Histidine kinase" evidence="2">
    <location>
        <begin position="284"/>
        <end position="485"/>
    </location>
</feature>
<keyword evidence="3" id="KW-0418">Kinase</keyword>
<dbReference type="Pfam" id="PF02518">
    <property type="entry name" value="HATPase_c"/>
    <property type="match status" value="1"/>
</dbReference>
<protein>
    <submittedName>
        <fullName evidence="3">Histidine kinase</fullName>
    </submittedName>
</protein>